<protein>
    <submittedName>
        <fullName evidence="1">Uncharacterized protein</fullName>
    </submittedName>
</protein>
<reference evidence="1" key="1">
    <citation type="submission" date="2014-11" db="EMBL/GenBank/DDBJ databases">
        <authorList>
            <person name="Amaro Gonzalez C."/>
        </authorList>
    </citation>
    <scope>NUCLEOTIDE SEQUENCE</scope>
</reference>
<name>A0A0E9R479_ANGAN</name>
<sequence>MCKFSVRFQVFTESEFTKLLKRFTTLNTNKVWLRY</sequence>
<organism evidence="1">
    <name type="scientific">Anguilla anguilla</name>
    <name type="common">European freshwater eel</name>
    <name type="synonym">Muraena anguilla</name>
    <dbReference type="NCBI Taxonomy" id="7936"/>
    <lineage>
        <taxon>Eukaryota</taxon>
        <taxon>Metazoa</taxon>
        <taxon>Chordata</taxon>
        <taxon>Craniata</taxon>
        <taxon>Vertebrata</taxon>
        <taxon>Euteleostomi</taxon>
        <taxon>Actinopterygii</taxon>
        <taxon>Neopterygii</taxon>
        <taxon>Teleostei</taxon>
        <taxon>Anguilliformes</taxon>
        <taxon>Anguillidae</taxon>
        <taxon>Anguilla</taxon>
    </lineage>
</organism>
<proteinExistence type="predicted"/>
<evidence type="ECO:0000313" key="1">
    <source>
        <dbReference type="EMBL" id="JAH23255.1"/>
    </source>
</evidence>
<reference evidence="1" key="2">
    <citation type="journal article" date="2015" name="Fish Shellfish Immunol.">
        <title>Early steps in the European eel (Anguilla anguilla)-Vibrio vulnificus interaction in the gills: Role of the RtxA13 toxin.</title>
        <authorList>
            <person name="Callol A."/>
            <person name="Pajuelo D."/>
            <person name="Ebbesson L."/>
            <person name="Teles M."/>
            <person name="MacKenzie S."/>
            <person name="Amaro C."/>
        </authorList>
    </citation>
    <scope>NUCLEOTIDE SEQUENCE</scope>
</reference>
<accession>A0A0E9R479</accession>
<dbReference type="EMBL" id="GBXM01085322">
    <property type="protein sequence ID" value="JAH23255.1"/>
    <property type="molecule type" value="Transcribed_RNA"/>
</dbReference>
<dbReference type="AlphaFoldDB" id="A0A0E9R479"/>